<dbReference type="EMBL" id="QGKX02000996">
    <property type="protein sequence ID" value="KAF3559093.1"/>
    <property type="molecule type" value="Genomic_DNA"/>
</dbReference>
<accession>A0A8S9R2M1</accession>
<proteinExistence type="predicted"/>
<dbReference type="InterPro" id="IPR011009">
    <property type="entry name" value="Kinase-like_dom_sf"/>
</dbReference>
<evidence type="ECO:0000313" key="2">
    <source>
        <dbReference type="Proteomes" id="UP000712600"/>
    </source>
</evidence>
<reference evidence="1" key="1">
    <citation type="submission" date="2019-12" db="EMBL/GenBank/DDBJ databases">
        <title>Genome sequencing and annotation of Brassica cretica.</title>
        <authorList>
            <person name="Studholme D.J."/>
            <person name="Sarris P."/>
        </authorList>
    </citation>
    <scope>NUCLEOTIDE SEQUENCE</scope>
    <source>
        <strain evidence="1">PFS-109/04</strain>
        <tissue evidence="1">Leaf</tissue>
    </source>
</reference>
<dbReference type="AlphaFoldDB" id="A0A8S9R2M1"/>
<organism evidence="1 2">
    <name type="scientific">Brassica cretica</name>
    <name type="common">Mustard</name>
    <dbReference type="NCBI Taxonomy" id="69181"/>
    <lineage>
        <taxon>Eukaryota</taxon>
        <taxon>Viridiplantae</taxon>
        <taxon>Streptophyta</taxon>
        <taxon>Embryophyta</taxon>
        <taxon>Tracheophyta</taxon>
        <taxon>Spermatophyta</taxon>
        <taxon>Magnoliopsida</taxon>
        <taxon>eudicotyledons</taxon>
        <taxon>Gunneridae</taxon>
        <taxon>Pentapetalae</taxon>
        <taxon>rosids</taxon>
        <taxon>malvids</taxon>
        <taxon>Brassicales</taxon>
        <taxon>Brassicaceae</taxon>
        <taxon>Brassiceae</taxon>
        <taxon>Brassica</taxon>
    </lineage>
</organism>
<evidence type="ECO:0008006" key="3">
    <source>
        <dbReference type="Google" id="ProtNLM"/>
    </source>
</evidence>
<evidence type="ECO:0000313" key="1">
    <source>
        <dbReference type="EMBL" id="KAF3559093.1"/>
    </source>
</evidence>
<protein>
    <recommendedName>
        <fullName evidence="3">Protein kinase domain-containing protein</fullName>
    </recommendedName>
</protein>
<comment type="caution">
    <text evidence="1">The sequence shown here is derived from an EMBL/GenBank/DDBJ whole genome shotgun (WGS) entry which is preliminary data.</text>
</comment>
<dbReference type="Proteomes" id="UP000712600">
    <property type="component" value="Unassembled WGS sequence"/>
</dbReference>
<gene>
    <name evidence="1" type="ORF">F2Q69_00010530</name>
</gene>
<dbReference type="Gene3D" id="1.10.510.10">
    <property type="entry name" value="Transferase(Phosphotransferase) domain 1"/>
    <property type="match status" value="1"/>
</dbReference>
<sequence>MFVVYLQGPNNQGHWLVKSIQCVLDILKNADSNAEPLLPTLPVPWQSVHRLVGTSRFGFATVRRARRLKTLAEYVMQLWGKTTNWVGFRVSVVWEGRHLVDGTVVAIKEIAMSEIFILRKINHPNIIHFIDMIETSMFPKMSQACLTNFWMVAASEETSSSRGAASLVFVGEKVLLISEQRDWRRSRRRACDDLAAGFG</sequence>
<dbReference type="SUPFAM" id="SSF56112">
    <property type="entry name" value="Protein kinase-like (PK-like)"/>
    <property type="match status" value="1"/>
</dbReference>
<name>A0A8S9R2M1_BRACR</name>